<feature type="domain" description="Transposable element Tc3 transposase-like DNA-binding HTH" evidence="3">
    <location>
        <begin position="64"/>
        <end position="102"/>
    </location>
</feature>
<evidence type="ECO:0000256" key="1">
    <source>
        <dbReference type="ARBA" id="ARBA00004123"/>
    </source>
</evidence>
<protein>
    <submittedName>
        <fullName evidence="5">HTH_Tnp_Tc3_1 domain-containing protein</fullName>
    </submittedName>
</protein>
<organism evidence="4 5">
    <name type="scientific">Heterorhabditis bacteriophora</name>
    <name type="common">Entomopathogenic nematode worm</name>
    <dbReference type="NCBI Taxonomy" id="37862"/>
    <lineage>
        <taxon>Eukaryota</taxon>
        <taxon>Metazoa</taxon>
        <taxon>Ecdysozoa</taxon>
        <taxon>Nematoda</taxon>
        <taxon>Chromadorea</taxon>
        <taxon>Rhabditida</taxon>
        <taxon>Rhabditina</taxon>
        <taxon>Rhabditomorpha</taxon>
        <taxon>Strongyloidea</taxon>
        <taxon>Heterorhabditidae</taxon>
        <taxon>Heterorhabditis</taxon>
    </lineage>
</organism>
<accession>A0A1I7XGF6</accession>
<dbReference type="Gene3D" id="1.10.10.10">
    <property type="entry name" value="Winged helix-like DNA-binding domain superfamily/Winged helix DNA-binding domain"/>
    <property type="match status" value="1"/>
</dbReference>
<reference evidence="5" key="1">
    <citation type="submission" date="2016-11" db="UniProtKB">
        <authorList>
            <consortium name="WormBaseParasite"/>
        </authorList>
    </citation>
    <scope>IDENTIFICATION</scope>
</reference>
<dbReference type="InterPro" id="IPR009057">
    <property type="entry name" value="Homeodomain-like_sf"/>
</dbReference>
<name>A0A1I7XGF6_HETBA</name>
<dbReference type="SUPFAM" id="SSF46689">
    <property type="entry name" value="Homeodomain-like"/>
    <property type="match status" value="1"/>
</dbReference>
<evidence type="ECO:0000313" key="5">
    <source>
        <dbReference type="WBParaSite" id="Hba_16567"/>
    </source>
</evidence>
<evidence type="ECO:0000256" key="2">
    <source>
        <dbReference type="SAM" id="MobiDB-lite"/>
    </source>
</evidence>
<dbReference type="Pfam" id="PF21517">
    <property type="entry name" value="HTH_Tnp_Tc3_2_like"/>
    <property type="match status" value="1"/>
</dbReference>
<evidence type="ECO:0000259" key="3">
    <source>
        <dbReference type="Pfam" id="PF21517"/>
    </source>
</evidence>
<dbReference type="AlphaFoldDB" id="A0A1I7XGF6"/>
<dbReference type="InterPro" id="IPR048703">
    <property type="entry name" value="Tnp_Tc3-like_HTH"/>
</dbReference>
<sequence>MGRAPKLILHEGNQMKVLPTAGHTVKRIADVFKRSRKAIMNFLRHQEKYGTKKSSGRPSKLNDREKRGILRTTSNNTISITEIRGTCSIDATESTAWRILDKRPNTVRSRMKKCPQLAQAYNGERLCWARIFMRCD</sequence>
<keyword evidence="4" id="KW-1185">Reference proteome</keyword>
<evidence type="ECO:0000313" key="4">
    <source>
        <dbReference type="Proteomes" id="UP000095283"/>
    </source>
</evidence>
<proteinExistence type="predicted"/>
<dbReference type="InterPro" id="IPR036388">
    <property type="entry name" value="WH-like_DNA-bd_sf"/>
</dbReference>
<feature type="region of interest" description="Disordered" evidence="2">
    <location>
        <begin position="46"/>
        <end position="68"/>
    </location>
</feature>
<comment type="subcellular location">
    <subcellularLocation>
        <location evidence="1">Nucleus</location>
    </subcellularLocation>
</comment>
<dbReference type="Proteomes" id="UP000095283">
    <property type="component" value="Unplaced"/>
</dbReference>
<dbReference type="WBParaSite" id="Hba_16567">
    <property type="protein sequence ID" value="Hba_16567"/>
    <property type="gene ID" value="Hba_16567"/>
</dbReference>
<dbReference type="Gene3D" id="1.10.10.60">
    <property type="entry name" value="Homeodomain-like"/>
    <property type="match status" value="1"/>
</dbReference>
<dbReference type="GO" id="GO:0005634">
    <property type="term" value="C:nucleus"/>
    <property type="evidence" value="ECO:0007669"/>
    <property type="project" value="UniProtKB-SubCell"/>
</dbReference>